<gene>
    <name evidence="1" type="ORF">JOB18_000225</name>
</gene>
<comment type="caution">
    <text evidence="1">The sequence shown here is derived from an EMBL/GenBank/DDBJ whole genome shotgun (WGS) entry which is preliminary data.</text>
</comment>
<organism evidence="1 2">
    <name type="scientific">Solea senegalensis</name>
    <name type="common">Senegalese sole</name>
    <dbReference type="NCBI Taxonomy" id="28829"/>
    <lineage>
        <taxon>Eukaryota</taxon>
        <taxon>Metazoa</taxon>
        <taxon>Chordata</taxon>
        <taxon>Craniata</taxon>
        <taxon>Vertebrata</taxon>
        <taxon>Euteleostomi</taxon>
        <taxon>Actinopterygii</taxon>
        <taxon>Neopterygii</taxon>
        <taxon>Teleostei</taxon>
        <taxon>Neoteleostei</taxon>
        <taxon>Acanthomorphata</taxon>
        <taxon>Carangaria</taxon>
        <taxon>Pleuronectiformes</taxon>
        <taxon>Pleuronectoidei</taxon>
        <taxon>Soleidae</taxon>
        <taxon>Solea</taxon>
    </lineage>
</organism>
<dbReference type="AlphaFoldDB" id="A0AAV6PZY8"/>
<reference evidence="1 2" key="1">
    <citation type="journal article" date="2021" name="Sci. Rep.">
        <title>Chromosome anchoring in Senegalese sole (Solea senegalensis) reveals sex-associated markers and genome rearrangements in flatfish.</title>
        <authorList>
            <person name="Guerrero-Cozar I."/>
            <person name="Gomez-Garrido J."/>
            <person name="Berbel C."/>
            <person name="Martinez-Blanch J.F."/>
            <person name="Alioto T."/>
            <person name="Claros M.G."/>
            <person name="Gagnaire P.A."/>
            <person name="Manchado M."/>
        </authorList>
    </citation>
    <scope>NUCLEOTIDE SEQUENCE [LARGE SCALE GENOMIC DNA]</scope>
    <source>
        <strain evidence="1">Sse05_10M</strain>
    </source>
</reference>
<protein>
    <submittedName>
        <fullName evidence="1">Uncharacterized protein</fullName>
    </submittedName>
</protein>
<proteinExistence type="predicted"/>
<accession>A0AAV6PZY8</accession>
<evidence type="ECO:0000313" key="2">
    <source>
        <dbReference type="Proteomes" id="UP000693946"/>
    </source>
</evidence>
<keyword evidence="2" id="KW-1185">Reference proteome</keyword>
<dbReference type="Proteomes" id="UP000693946">
    <property type="component" value="Linkage Group LG7"/>
</dbReference>
<sequence>MASVSLCAETVSAHKTGANHNARFILKHFRSFNLIICGNQQRILQRVFSSWILAHILLPQPWNRRLMTMQWQRE</sequence>
<name>A0AAV6PZY8_SOLSE</name>
<evidence type="ECO:0000313" key="1">
    <source>
        <dbReference type="EMBL" id="KAG7481603.1"/>
    </source>
</evidence>
<dbReference type="EMBL" id="JAGKHQ010000019">
    <property type="protein sequence ID" value="KAG7481603.1"/>
    <property type="molecule type" value="Genomic_DNA"/>
</dbReference>